<sequence length="690" mass="77474">MWEVVMVNIARGVRELGRERGHLGAGMEGLIVARLFNGYLYRYIPCPDDISEEIDRLEDEGLSIGYLDDEVALAFVEVLRPERLRTNHESNPQLEARGGSRAYSSCCSTREQNARATRVETTCFRIKRDDSQEKILPHTWIRHQTSSRTRYFLDRNWNALCKFRGSIQAHNEMTEMRRVGKSIVGPSGYVGGVRSSTAQAQSRIFARNRPRESARGPGSALFGGASVIDHSKWRLTLRPTAKAAATGLIKLSYEQGSLGLTNSEHAMLLPILYKHLDPSSIPSAVDLDASPRTDDVAVRVNGAVVTLSGLVRQIGELKPTAAATDLWPRVRAWFEFLHTYRGLFPTLPAFDEVQLPWVVAFLIMFFMEHPDTSAAIHASSGMRTIIATAWSEIVHEGLDSYLIECATYRCAALLAHHLETQPGSAWIGAALDAGLLHWSQPEFLPCLEQLSREVLPRALVFHEVVARMKTLLPEIEKLIAQTPQFHNSVLVGHWLPFTTLAKERISAFDAWKLRGVRSSRFATVFQLSAEISTLLRMQAHHLLLIDQNFSHRRDRGFVHALAQLDFKRLRSRIATQLLRDAAEDSKDEPVVVLDYLGARSASAGLGTWSEVLSPEAKIQWRRAQQSGGRLQVHLLAFADLWEPKVLLFRMPNSAFNTMLRRILGEENLSDKQRRDRLAALAGALEGMHSF</sequence>
<evidence type="ECO:0000313" key="2">
    <source>
        <dbReference type="Proteomes" id="UP001221142"/>
    </source>
</evidence>
<accession>A0AAD7BIS5</accession>
<keyword evidence="2" id="KW-1185">Reference proteome</keyword>
<comment type="caution">
    <text evidence="1">The sequence shown here is derived from an EMBL/GenBank/DDBJ whole genome shotgun (WGS) entry which is preliminary data.</text>
</comment>
<reference evidence="1" key="1">
    <citation type="submission" date="2023-03" db="EMBL/GenBank/DDBJ databases">
        <title>Massive genome expansion in bonnet fungi (Mycena s.s.) driven by repeated elements and novel gene families across ecological guilds.</title>
        <authorList>
            <consortium name="Lawrence Berkeley National Laboratory"/>
            <person name="Harder C.B."/>
            <person name="Miyauchi S."/>
            <person name="Viragh M."/>
            <person name="Kuo A."/>
            <person name="Thoen E."/>
            <person name="Andreopoulos B."/>
            <person name="Lu D."/>
            <person name="Skrede I."/>
            <person name="Drula E."/>
            <person name="Henrissat B."/>
            <person name="Morin E."/>
            <person name="Kohler A."/>
            <person name="Barry K."/>
            <person name="LaButti K."/>
            <person name="Morin E."/>
            <person name="Salamov A."/>
            <person name="Lipzen A."/>
            <person name="Mereny Z."/>
            <person name="Hegedus B."/>
            <person name="Baldrian P."/>
            <person name="Stursova M."/>
            <person name="Weitz H."/>
            <person name="Taylor A."/>
            <person name="Grigoriev I.V."/>
            <person name="Nagy L.G."/>
            <person name="Martin F."/>
            <person name="Kauserud H."/>
        </authorList>
    </citation>
    <scope>NUCLEOTIDE SEQUENCE</scope>
    <source>
        <strain evidence="1">9284</strain>
    </source>
</reference>
<dbReference type="AlphaFoldDB" id="A0AAD7BIS5"/>
<protein>
    <submittedName>
        <fullName evidence="1">Uncharacterized protein</fullName>
    </submittedName>
</protein>
<evidence type="ECO:0000313" key="1">
    <source>
        <dbReference type="EMBL" id="KAJ7622224.1"/>
    </source>
</evidence>
<name>A0AAD7BIS5_9AGAR</name>
<proteinExistence type="predicted"/>
<organism evidence="1 2">
    <name type="scientific">Roridomyces roridus</name>
    <dbReference type="NCBI Taxonomy" id="1738132"/>
    <lineage>
        <taxon>Eukaryota</taxon>
        <taxon>Fungi</taxon>
        <taxon>Dikarya</taxon>
        <taxon>Basidiomycota</taxon>
        <taxon>Agaricomycotina</taxon>
        <taxon>Agaricomycetes</taxon>
        <taxon>Agaricomycetidae</taxon>
        <taxon>Agaricales</taxon>
        <taxon>Marasmiineae</taxon>
        <taxon>Mycenaceae</taxon>
        <taxon>Roridomyces</taxon>
    </lineage>
</organism>
<dbReference type="EMBL" id="JARKIF010000015">
    <property type="protein sequence ID" value="KAJ7622224.1"/>
    <property type="molecule type" value="Genomic_DNA"/>
</dbReference>
<dbReference type="Proteomes" id="UP001221142">
    <property type="component" value="Unassembled WGS sequence"/>
</dbReference>
<gene>
    <name evidence="1" type="ORF">FB45DRAFT_870439</name>
</gene>